<dbReference type="PANTHER" id="PTHR23138:SF142">
    <property type="entry name" value="RAN-BINDING PROTEIN 3B-RELATED"/>
    <property type="match status" value="1"/>
</dbReference>
<accession>A0A2U1IYU5</accession>
<protein>
    <recommendedName>
        <fullName evidence="4">RanBD1 domain-containing protein</fullName>
    </recommendedName>
</protein>
<evidence type="ECO:0000313" key="6">
    <source>
        <dbReference type="Proteomes" id="UP000245591"/>
    </source>
</evidence>
<feature type="compositionally biased region" description="Basic and acidic residues" evidence="3">
    <location>
        <begin position="1"/>
        <end position="32"/>
    </location>
</feature>
<dbReference type="EMBL" id="MBFU01000603">
    <property type="protein sequence ID" value="PVZ97986.1"/>
    <property type="molecule type" value="Genomic_DNA"/>
</dbReference>
<proteinExistence type="predicted"/>
<dbReference type="InterPro" id="IPR045255">
    <property type="entry name" value="RanBP1-like"/>
</dbReference>
<keyword evidence="6" id="KW-1185">Reference proteome</keyword>
<sequence length="332" mass="37343">MERARKTDFDENEPSKKPKVESNESNEKKETTMNENSPKTESASSSIWSNVTFKKSAVFSLPTYSNQNKSSVEAIRPVLVGLDSKVESKKALENFKVSNSTAFTQFGGRNQERDTSKDINKTENEGKSSINDKKDTKQSSEKVSTKSDKGTTDEKQEDIKSKEAGHIPMGFGDLAAKSKTTDFKSMLASKDNSSEPVEKAPASLQLLGNVEIKTFEEDEVTIFSSKCKLFELDNNTNNWAERGFGLLKLNMNENTNLSRLIMRTDATFRMVLNNYLFEGIKPILDNNYLRLTLINPTSKKPVSYALRLKSSDDAEELYENILEYSKAKIQNN</sequence>
<dbReference type="InterPro" id="IPR000156">
    <property type="entry name" value="Ran_bind_dom"/>
</dbReference>
<evidence type="ECO:0000256" key="3">
    <source>
        <dbReference type="SAM" id="MobiDB-lite"/>
    </source>
</evidence>
<dbReference type="Pfam" id="PF00638">
    <property type="entry name" value="Ran_BP1"/>
    <property type="match status" value="1"/>
</dbReference>
<dbReference type="AlphaFoldDB" id="A0A2U1IYU5"/>
<comment type="subcellular location">
    <subcellularLocation>
        <location evidence="1">Nucleus</location>
    </subcellularLocation>
</comment>
<dbReference type="PANTHER" id="PTHR23138">
    <property type="entry name" value="RAN BINDING PROTEIN"/>
    <property type="match status" value="1"/>
</dbReference>
<feature type="compositionally biased region" description="Polar residues" evidence="3">
    <location>
        <begin position="97"/>
        <end position="108"/>
    </location>
</feature>
<evidence type="ECO:0000256" key="1">
    <source>
        <dbReference type="ARBA" id="ARBA00004123"/>
    </source>
</evidence>
<feature type="compositionally biased region" description="Basic and acidic residues" evidence="3">
    <location>
        <begin position="110"/>
        <end position="165"/>
    </location>
</feature>
<comment type="caution">
    <text evidence="5">The sequence shown here is derived from an EMBL/GenBank/DDBJ whole genome shotgun (WGS) entry which is preliminary data.</text>
</comment>
<gene>
    <name evidence="5" type="ORF">BB558_006018</name>
</gene>
<keyword evidence="2" id="KW-0539">Nucleus</keyword>
<evidence type="ECO:0000256" key="2">
    <source>
        <dbReference type="ARBA" id="ARBA00023242"/>
    </source>
</evidence>
<dbReference type="InterPro" id="IPR011993">
    <property type="entry name" value="PH-like_dom_sf"/>
</dbReference>
<dbReference type="SMART" id="SM00160">
    <property type="entry name" value="RanBD"/>
    <property type="match status" value="1"/>
</dbReference>
<reference evidence="5 6" key="1">
    <citation type="journal article" date="2018" name="MBio">
        <title>Comparative Genomics Reveals the Core Gene Toolbox for the Fungus-Insect Symbiosis.</title>
        <authorList>
            <person name="Wang Y."/>
            <person name="Stata M."/>
            <person name="Wang W."/>
            <person name="Stajich J.E."/>
            <person name="White M.M."/>
            <person name="Moncalvo J.M."/>
        </authorList>
    </citation>
    <scope>NUCLEOTIDE SEQUENCE [LARGE SCALE GENOMIC DNA]</scope>
    <source>
        <strain evidence="5 6">AUS-126-30</strain>
    </source>
</reference>
<dbReference type="Gene3D" id="2.30.29.30">
    <property type="entry name" value="Pleckstrin-homology domain (PH domain)/Phosphotyrosine-binding domain (PTB)"/>
    <property type="match status" value="1"/>
</dbReference>
<dbReference type="CDD" id="cd13170">
    <property type="entry name" value="RanBD_NUP50"/>
    <property type="match status" value="1"/>
</dbReference>
<dbReference type="PROSITE" id="PS50196">
    <property type="entry name" value="RANBD1"/>
    <property type="match status" value="1"/>
</dbReference>
<feature type="compositionally biased region" description="Polar residues" evidence="3">
    <location>
        <begin position="33"/>
        <end position="47"/>
    </location>
</feature>
<feature type="region of interest" description="Disordered" evidence="3">
    <location>
        <begin position="97"/>
        <end position="172"/>
    </location>
</feature>
<dbReference type="GO" id="GO:0005634">
    <property type="term" value="C:nucleus"/>
    <property type="evidence" value="ECO:0007669"/>
    <property type="project" value="UniProtKB-SubCell"/>
</dbReference>
<organism evidence="5 6">
    <name type="scientific">Smittium angustum</name>
    <dbReference type="NCBI Taxonomy" id="133377"/>
    <lineage>
        <taxon>Eukaryota</taxon>
        <taxon>Fungi</taxon>
        <taxon>Fungi incertae sedis</taxon>
        <taxon>Zoopagomycota</taxon>
        <taxon>Kickxellomycotina</taxon>
        <taxon>Harpellomycetes</taxon>
        <taxon>Harpellales</taxon>
        <taxon>Legeriomycetaceae</taxon>
        <taxon>Smittium</taxon>
    </lineage>
</organism>
<feature type="region of interest" description="Disordered" evidence="3">
    <location>
        <begin position="1"/>
        <end position="47"/>
    </location>
</feature>
<dbReference type="Proteomes" id="UP000245591">
    <property type="component" value="Unassembled WGS sequence"/>
</dbReference>
<evidence type="ECO:0000259" key="4">
    <source>
        <dbReference type="PROSITE" id="PS50196"/>
    </source>
</evidence>
<dbReference type="SUPFAM" id="SSF50729">
    <property type="entry name" value="PH domain-like"/>
    <property type="match status" value="1"/>
</dbReference>
<evidence type="ECO:0000313" key="5">
    <source>
        <dbReference type="EMBL" id="PVZ97986.1"/>
    </source>
</evidence>
<name>A0A2U1IYU5_SMIAN</name>
<feature type="domain" description="RanBD1" evidence="4">
    <location>
        <begin position="193"/>
        <end position="330"/>
    </location>
</feature>